<name>A0A9J6GMU5_HAELO</name>
<dbReference type="EMBL" id="JABSTR010000008">
    <property type="protein sequence ID" value="KAH9376909.1"/>
    <property type="molecule type" value="Genomic_DNA"/>
</dbReference>
<accession>A0A9J6GMU5</accession>
<organism evidence="1 2">
    <name type="scientific">Haemaphysalis longicornis</name>
    <name type="common">Bush tick</name>
    <dbReference type="NCBI Taxonomy" id="44386"/>
    <lineage>
        <taxon>Eukaryota</taxon>
        <taxon>Metazoa</taxon>
        <taxon>Ecdysozoa</taxon>
        <taxon>Arthropoda</taxon>
        <taxon>Chelicerata</taxon>
        <taxon>Arachnida</taxon>
        <taxon>Acari</taxon>
        <taxon>Parasitiformes</taxon>
        <taxon>Ixodida</taxon>
        <taxon>Ixodoidea</taxon>
        <taxon>Ixodidae</taxon>
        <taxon>Haemaphysalinae</taxon>
        <taxon>Haemaphysalis</taxon>
    </lineage>
</organism>
<sequence length="158" mass="16568">MRLFCLSSPVPFSATPEFGALAAFFLFAVAIPEFVPSGRADTDPLDGLLFIMEVAVPELEPTSLSLISTNKLCKSVFWFYALDSIAVPPSLVIVGLKPLADLEKGLFQERLPAAFEEAGCAMAASGAISMSSSAASLSGSSTHSQTSSFLAGFQPGRL</sequence>
<dbReference type="VEuPathDB" id="VectorBase:HLOH_057462"/>
<gene>
    <name evidence="1" type="ORF">HPB48_002776</name>
</gene>
<proteinExistence type="predicted"/>
<evidence type="ECO:0000313" key="1">
    <source>
        <dbReference type="EMBL" id="KAH9376909.1"/>
    </source>
</evidence>
<dbReference type="AlphaFoldDB" id="A0A9J6GMU5"/>
<comment type="caution">
    <text evidence="1">The sequence shown here is derived from an EMBL/GenBank/DDBJ whole genome shotgun (WGS) entry which is preliminary data.</text>
</comment>
<protein>
    <submittedName>
        <fullName evidence="1">Uncharacterized protein</fullName>
    </submittedName>
</protein>
<evidence type="ECO:0000313" key="2">
    <source>
        <dbReference type="Proteomes" id="UP000821853"/>
    </source>
</evidence>
<dbReference type="Proteomes" id="UP000821853">
    <property type="component" value="Unassembled WGS sequence"/>
</dbReference>
<keyword evidence="2" id="KW-1185">Reference proteome</keyword>
<reference evidence="1 2" key="1">
    <citation type="journal article" date="2020" name="Cell">
        <title>Large-Scale Comparative Analyses of Tick Genomes Elucidate Their Genetic Diversity and Vector Capacities.</title>
        <authorList>
            <consortium name="Tick Genome and Microbiome Consortium (TIGMIC)"/>
            <person name="Jia N."/>
            <person name="Wang J."/>
            <person name="Shi W."/>
            <person name="Du L."/>
            <person name="Sun Y."/>
            <person name="Zhan W."/>
            <person name="Jiang J.F."/>
            <person name="Wang Q."/>
            <person name="Zhang B."/>
            <person name="Ji P."/>
            <person name="Bell-Sakyi L."/>
            <person name="Cui X.M."/>
            <person name="Yuan T.T."/>
            <person name="Jiang B.G."/>
            <person name="Yang W.F."/>
            <person name="Lam T.T."/>
            <person name="Chang Q.C."/>
            <person name="Ding S.J."/>
            <person name="Wang X.J."/>
            <person name="Zhu J.G."/>
            <person name="Ruan X.D."/>
            <person name="Zhao L."/>
            <person name="Wei J.T."/>
            <person name="Ye R.Z."/>
            <person name="Que T.C."/>
            <person name="Du C.H."/>
            <person name="Zhou Y.H."/>
            <person name="Cheng J.X."/>
            <person name="Dai P.F."/>
            <person name="Guo W.B."/>
            <person name="Han X.H."/>
            <person name="Huang E.J."/>
            <person name="Li L.F."/>
            <person name="Wei W."/>
            <person name="Gao Y.C."/>
            <person name="Liu J.Z."/>
            <person name="Shao H.Z."/>
            <person name="Wang X."/>
            <person name="Wang C.C."/>
            <person name="Yang T.C."/>
            <person name="Huo Q.B."/>
            <person name="Li W."/>
            <person name="Chen H.Y."/>
            <person name="Chen S.E."/>
            <person name="Zhou L.G."/>
            <person name="Ni X.B."/>
            <person name="Tian J.H."/>
            <person name="Sheng Y."/>
            <person name="Liu T."/>
            <person name="Pan Y.S."/>
            <person name="Xia L.Y."/>
            <person name="Li J."/>
            <person name="Zhao F."/>
            <person name="Cao W.C."/>
        </authorList>
    </citation>
    <scope>NUCLEOTIDE SEQUENCE [LARGE SCALE GENOMIC DNA]</scope>
    <source>
        <strain evidence="1">HaeL-2018</strain>
    </source>
</reference>